<dbReference type="Pfam" id="PF03443">
    <property type="entry name" value="AA9"/>
    <property type="match status" value="1"/>
</dbReference>
<organism evidence="18 19">
    <name type="scientific">Immersiella caudata</name>
    <dbReference type="NCBI Taxonomy" id="314043"/>
    <lineage>
        <taxon>Eukaryota</taxon>
        <taxon>Fungi</taxon>
        <taxon>Dikarya</taxon>
        <taxon>Ascomycota</taxon>
        <taxon>Pezizomycotina</taxon>
        <taxon>Sordariomycetes</taxon>
        <taxon>Sordariomycetidae</taxon>
        <taxon>Sordariales</taxon>
        <taxon>Lasiosphaeriaceae</taxon>
        <taxon>Immersiella</taxon>
    </lineage>
</organism>
<dbReference type="PANTHER" id="PTHR33353">
    <property type="entry name" value="PUTATIVE (AFU_ORTHOLOGUE AFUA_1G12560)-RELATED"/>
    <property type="match status" value="1"/>
</dbReference>
<evidence type="ECO:0000259" key="17">
    <source>
        <dbReference type="Pfam" id="PF03443"/>
    </source>
</evidence>
<evidence type="ECO:0000256" key="4">
    <source>
        <dbReference type="ARBA" id="ARBA00022723"/>
    </source>
</evidence>
<evidence type="ECO:0000256" key="15">
    <source>
        <dbReference type="ARBA" id="ARBA00047174"/>
    </source>
</evidence>
<dbReference type="Gene3D" id="2.70.50.70">
    <property type="match status" value="1"/>
</dbReference>
<protein>
    <recommendedName>
        <fullName evidence="15">lytic cellulose monooxygenase (C4-dehydrogenating)</fullName>
        <ecNumber evidence="15">1.14.99.56</ecNumber>
    </recommendedName>
</protein>
<evidence type="ECO:0000256" key="13">
    <source>
        <dbReference type="ARBA" id="ARBA00044502"/>
    </source>
</evidence>
<dbReference type="EC" id="1.14.99.56" evidence="15"/>
<comment type="cofactor">
    <cofactor evidence="1">
        <name>Cu(2+)</name>
        <dbReference type="ChEBI" id="CHEBI:29036"/>
    </cofactor>
</comment>
<evidence type="ECO:0000256" key="8">
    <source>
        <dbReference type="ARBA" id="ARBA00023008"/>
    </source>
</evidence>
<dbReference type="CDD" id="cd21175">
    <property type="entry name" value="LPMO_AA9"/>
    <property type="match status" value="1"/>
</dbReference>
<comment type="subcellular location">
    <subcellularLocation>
        <location evidence="2">Secreted</location>
    </subcellularLocation>
</comment>
<dbReference type="EMBL" id="JAULSU010000003">
    <property type="protein sequence ID" value="KAK0622659.1"/>
    <property type="molecule type" value="Genomic_DNA"/>
</dbReference>
<dbReference type="AlphaFoldDB" id="A0AA39WW03"/>
<dbReference type="GO" id="GO:0004497">
    <property type="term" value="F:monooxygenase activity"/>
    <property type="evidence" value="ECO:0007669"/>
    <property type="project" value="UniProtKB-KW"/>
</dbReference>
<comment type="caution">
    <text evidence="18">The sequence shown here is derived from an EMBL/GenBank/DDBJ whole genome shotgun (WGS) entry which is preliminary data.</text>
</comment>
<name>A0AA39WW03_9PEZI</name>
<evidence type="ECO:0000256" key="5">
    <source>
        <dbReference type="ARBA" id="ARBA00022729"/>
    </source>
</evidence>
<dbReference type="InterPro" id="IPR049892">
    <property type="entry name" value="AA9"/>
</dbReference>
<keyword evidence="10" id="KW-1015">Disulfide bond</keyword>
<keyword evidence="19" id="KW-1185">Reference proteome</keyword>
<evidence type="ECO:0000256" key="11">
    <source>
        <dbReference type="ARBA" id="ARBA00023277"/>
    </source>
</evidence>
<dbReference type="Proteomes" id="UP001175000">
    <property type="component" value="Unassembled WGS sequence"/>
</dbReference>
<evidence type="ECO:0000313" key="19">
    <source>
        <dbReference type="Proteomes" id="UP001175000"/>
    </source>
</evidence>
<evidence type="ECO:0000256" key="7">
    <source>
        <dbReference type="ARBA" id="ARBA00023002"/>
    </source>
</evidence>
<evidence type="ECO:0000256" key="9">
    <source>
        <dbReference type="ARBA" id="ARBA00023033"/>
    </source>
</evidence>
<dbReference type="GO" id="GO:0046872">
    <property type="term" value="F:metal ion binding"/>
    <property type="evidence" value="ECO:0007669"/>
    <property type="project" value="UniProtKB-KW"/>
</dbReference>
<reference evidence="18" key="1">
    <citation type="submission" date="2023-06" db="EMBL/GenBank/DDBJ databases">
        <title>Genome-scale phylogeny and comparative genomics of the fungal order Sordariales.</title>
        <authorList>
            <consortium name="Lawrence Berkeley National Laboratory"/>
            <person name="Hensen N."/>
            <person name="Bonometti L."/>
            <person name="Westerberg I."/>
            <person name="Brannstrom I.O."/>
            <person name="Guillou S."/>
            <person name="Cros-Aarteil S."/>
            <person name="Calhoun S."/>
            <person name="Haridas S."/>
            <person name="Kuo A."/>
            <person name="Mondo S."/>
            <person name="Pangilinan J."/>
            <person name="Riley R."/>
            <person name="Labutti K."/>
            <person name="Andreopoulos B."/>
            <person name="Lipzen A."/>
            <person name="Chen C."/>
            <person name="Yanf M."/>
            <person name="Daum C."/>
            <person name="Ng V."/>
            <person name="Clum A."/>
            <person name="Steindorff A."/>
            <person name="Ohm R."/>
            <person name="Martin F."/>
            <person name="Silar P."/>
            <person name="Natvig D."/>
            <person name="Lalanne C."/>
            <person name="Gautier V."/>
            <person name="Ament-Velasquez S.L."/>
            <person name="Kruys A."/>
            <person name="Hutchinson M.I."/>
            <person name="Powell A.J."/>
            <person name="Barry K."/>
            <person name="Miller A.N."/>
            <person name="Grigoriev I.V."/>
            <person name="Debuchy R."/>
            <person name="Gladieux P."/>
            <person name="Thoren M.H."/>
            <person name="Johannesson H."/>
        </authorList>
    </citation>
    <scope>NUCLEOTIDE SEQUENCE</scope>
    <source>
        <strain evidence="18">CBS 606.72</strain>
    </source>
</reference>
<keyword evidence="7" id="KW-0560">Oxidoreductase</keyword>
<keyword evidence="11" id="KW-0119">Carbohydrate metabolism</keyword>
<keyword evidence="4" id="KW-0479">Metal-binding</keyword>
<accession>A0AA39WW03</accession>
<feature type="domain" description="Auxiliary Activity family 9 catalytic" evidence="17">
    <location>
        <begin position="36"/>
        <end position="224"/>
    </location>
</feature>
<feature type="chain" id="PRO_5041391223" description="lytic cellulose monooxygenase (C4-dehydrogenating)" evidence="16">
    <location>
        <begin position="21"/>
        <end position="244"/>
    </location>
</feature>
<feature type="signal peptide" evidence="16">
    <location>
        <begin position="1"/>
        <end position="20"/>
    </location>
</feature>
<evidence type="ECO:0000256" key="10">
    <source>
        <dbReference type="ARBA" id="ARBA00023157"/>
    </source>
</evidence>
<proteinExistence type="inferred from homology"/>
<dbReference type="PANTHER" id="PTHR33353:SF9">
    <property type="entry name" value="ENDOGLUCANASE II"/>
    <property type="match status" value="1"/>
</dbReference>
<evidence type="ECO:0000256" key="12">
    <source>
        <dbReference type="ARBA" id="ARBA00023326"/>
    </source>
</evidence>
<comment type="similarity">
    <text evidence="13">Belongs to the polysaccharide monooxygenase AA9 family.</text>
</comment>
<keyword evidence="3" id="KW-0964">Secreted</keyword>
<evidence type="ECO:0000313" key="18">
    <source>
        <dbReference type="EMBL" id="KAK0622659.1"/>
    </source>
</evidence>
<evidence type="ECO:0000256" key="2">
    <source>
        <dbReference type="ARBA" id="ARBA00004613"/>
    </source>
</evidence>
<keyword evidence="8" id="KW-0186">Copper</keyword>
<dbReference type="InterPro" id="IPR005103">
    <property type="entry name" value="AA9_LPMO"/>
</dbReference>
<evidence type="ECO:0000256" key="14">
    <source>
        <dbReference type="ARBA" id="ARBA00045077"/>
    </source>
</evidence>
<keyword evidence="9" id="KW-0503">Monooxygenase</keyword>
<gene>
    <name evidence="18" type="ORF">B0T14DRAFT_564091</name>
</gene>
<dbReference type="GO" id="GO:0016787">
    <property type="term" value="F:hydrolase activity"/>
    <property type="evidence" value="ECO:0007669"/>
    <property type="project" value="UniProtKB-KW"/>
</dbReference>
<keyword evidence="18" id="KW-0378">Hydrolase</keyword>
<evidence type="ECO:0000256" key="3">
    <source>
        <dbReference type="ARBA" id="ARBA00022525"/>
    </source>
</evidence>
<evidence type="ECO:0000256" key="1">
    <source>
        <dbReference type="ARBA" id="ARBA00001973"/>
    </source>
</evidence>
<keyword evidence="5 16" id="KW-0732">Signal</keyword>
<dbReference type="GO" id="GO:0005576">
    <property type="term" value="C:extracellular region"/>
    <property type="evidence" value="ECO:0007669"/>
    <property type="project" value="UniProtKB-SubCell"/>
</dbReference>
<keyword evidence="6" id="KW-0136">Cellulose degradation</keyword>
<dbReference type="GO" id="GO:0030245">
    <property type="term" value="P:cellulose catabolic process"/>
    <property type="evidence" value="ECO:0007669"/>
    <property type="project" value="UniProtKB-KW"/>
</dbReference>
<comment type="catalytic activity">
    <reaction evidence="14">
        <text>[(1-&gt;4)-beta-D-glucosyl]n+m + reduced acceptor + O2 = 4-dehydro-beta-D-glucosyl-[(1-&gt;4)-beta-D-glucosyl]n-1 + [(1-&gt;4)-beta-D-glucosyl]m + acceptor + H2O.</text>
        <dbReference type="EC" id="1.14.99.56"/>
    </reaction>
</comment>
<keyword evidence="12" id="KW-0624">Polysaccharide degradation</keyword>
<sequence>MKGSRSAVLAVAALAHSVSGHAFFQQAGKGAEDYGTKCTRLPLNNSPVTDVSSSAMACNVNGATGVAGICDAAAGETFTVEMHSQPNDRSCANEAIGGRHFGPVLIYMAKVDDATTASPDNLSWFKVDEEGYDTATQKWGTDSLNANCGKRTFTVPSKIPEGDYLVRAEAIALHTASQAGGAQFYMSCYQVKVASGAGGQLPAGVKIPGVYTASDPGVKVDIWGNGFSEYTIPGPNVVDQSFFS</sequence>
<evidence type="ECO:0000256" key="16">
    <source>
        <dbReference type="SAM" id="SignalP"/>
    </source>
</evidence>
<evidence type="ECO:0000256" key="6">
    <source>
        <dbReference type="ARBA" id="ARBA00023001"/>
    </source>
</evidence>